<dbReference type="VEuPathDB" id="TriTrypDB:ADEAN_000513900"/>
<sequence>MKSINFRSIDKLCSLLLASGGNHAKVESIVGSGIRQRVIDKDSLPLIVQRLAGQGNQWQTALLVLQSRQLASHNIARDPSMWKTLERAIPEDVKAKENVRPVIASSLRKEK</sequence>
<gene>
    <name evidence="1" type="ORF">ADEAN_000513900</name>
</gene>
<reference evidence="1 2" key="1">
    <citation type="submission" date="2020-08" db="EMBL/GenBank/DDBJ databases">
        <authorList>
            <person name="Newling K."/>
            <person name="Davey J."/>
            <person name="Forrester S."/>
        </authorList>
    </citation>
    <scope>NUCLEOTIDE SEQUENCE [LARGE SCALE GENOMIC DNA]</scope>
    <source>
        <strain evidence="2">Crithidia deanei Carvalho (ATCC PRA-265)</strain>
    </source>
</reference>
<accession>A0A7G2CCW0</accession>
<keyword evidence="2" id="KW-1185">Reference proteome</keyword>
<dbReference type="EMBL" id="LR877153">
    <property type="protein sequence ID" value="CAD2217660.1"/>
    <property type="molecule type" value="Genomic_DNA"/>
</dbReference>
<evidence type="ECO:0000313" key="1">
    <source>
        <dbReference type="EMBL" id="CAD2217660.1"/>
    </source>
</evidence>
<organism evidence="1 2">
    <name type="scientific">Angomonas deanei</name>
    <dbReference type="NCBI Taxonomy" id="59799"/>
    <lineage>
        <taxon>Eukaryota</taxon>
        <taxon>Discoba</taxon>
        <taxon>Euglenozoa</taxon>
        <taxon>Kinetoplastea</taxon>
        <taxon>Metakinetoplastina</taxon>
        <taxon>Trypanosomatida</taxon>
        <taxon>Trypanosomatidae</taxon>
        <taxon>Strigomonadinae</taxon>
        <taxon>Angomonas</taxon>
    </lineage>
</organism>
<proteinExistence type="predicted"/>
<name>A0A7G2CCW0_9TRYP</name>
<dbReference type="OrthoDB" id="276134at2759"/>
<protein>
    <submittedName>
        <fullName evidence="1">Uncharacterized protein</fullName>
    </submittedName>
</protein>
<dbReference type="AlphaFoldDB" id="A0A7G2CCW0"/>
<dbReference type="Proteomes" id="UP000515908">
    <property type="component" value="Chromosome 09"/>
</dbReference>
<evidence type="ECO:0000313" key="2">
    <source>
        <dbReference type="Proteomes" id="UP000515908"/>
    </source>
</evidence>